<evidence type="ECO:0000256" key="1">
    <source>
        <dbReference type="ARBA" id="ARBA00022603"/>
    </source>
</evidence>
<dbReference type="InterPro" id="IPR045318">
    <property type="entry name" value="EZH1/2-like"/>
</dbReference>
<evidence type="ECO:0000313" key="9">
    <source>
        <dbReference type="Proteomes" id="UP000799437"/>
    </source>
</evidence>
<sequence length="211" mass="23860">MEQGTGRPKPKMGNAHEPQQTQIFRPCDHDGPCETAAECSCFELKIPCEKTCGCNAQCLRRFPGCDCKREGRPCLHVDIATQRRTVCLCLQLNRECDPDTCGSCGVREVLDPVNRHCELPPPVCGNCAIQRRMRKHTLIGNSDVEGFGLFAVEEIKKDELIGEYTGELITIDEFDRRFQVTVHRNYSYGFELHRGVFHDSPDLLSLLTPLY</sequence>
<keyword evidence="9" id="KW-1185">Reference proteome</keyword>
<dbReference type="PANTHER" id="PTHR45747">
    <property type="entry name" value="HISTONE-LYSINE N-METHYLTRANSFERASE E(Z)"/>
    <property type="match status" value="1"/>
</dbReference>
<dbReference type="InterPro" id="IPR001214">
    <property type="entry name" value="SET_dom"/>
</dbReference>
<dbReference type="RefSeq" id="XP_033597424.1">
    <property type="nucleotide sequence ID" value="XM_033739044.1"/>
</dbReference>
<dbReference type="GO" id="GO:0005634">
    <property type="term" value="C:nucleus"/>
    <property type="evidence" value="ECO:0007669"/>
    <property type="project" value="TreeGrafter"/>
</dbReference>
<gene>
    <name evidence="8" type="ORF">EJ05DRAFT_118126</name>
</gene>
<comment type="catalytic activity">
    <reaction evidence="6">
        <text>L-lysyl(27)-[histone H3] + 3 S-adenosyl-L-methionine = N(6),N(6),N(6)-trimethyl-L-lysyl(27)-[histone H3] + 3 S-adenosyl-L-homocysteine + 3 H(+)</text>
        <dbReference type="Rhea" id="RHEA:60292"/>
        <dbReference type="Rhea" id="RHEA-COMP:15535"/>
        <dbReference type="Rhea" id="RHEA-COMP:15548"/>
        <dbReference type="ChEBI" id="CHEBI:15378"/>
        <dbReference type="ChEBI" id="CHEBI:29969"/>
        <dbReference type="ChEBI" id="CHEBI:57856"/>
        <dbReference type="ChEBI" id="CHEBI:59789"/>
        <dbReference type="ChEBI" id="CHEBI:61961"/>
        <dbReference type="EC" id="2.1.1.356"/>
    </reaction>
</comment>
<dbReference type="Pfam" id="PF18264">
    <property type="entry name" value="preSET_CXC"/>
    <property type="match status" value="1"/>
</dbReference>
<keyword evidence="3" id="KW-0949">S-adenosyl-L-methionine</keyword>
<dbReference type="GeneID" id="54480098"/>
<dbReference type="PROSITE" id="PS51633">
    <property type="entry name" value="CXC"/>
    <property type="match status" value="1"/>
</dbReference>
<dbReference type="EMBL" id="ML996578">
    <property type="protein sequence ID" value="KAF2754973.1"/>
    <property type="molecule type" value="Genomic_DNA"/>
</dbReference>
<dbReference type="InterPro" id="IPR026489">
    <property type="entry name" value="CXC_dom"/>
</dbReference>
<dbReference type="GO" id="GO:0140951">
    <property type="term" value="F:histone H3K27 trimethyltransferase activity"/>
    <property type="evidence" value="ECO:0007669"/>
    <property type="project" value="UniProtKB-EC"/>
</dbReference>
<dbReference type="OrthoDB" id="6141102at2759"/>
<evidence type="ECO:0000256" key="4">
    <source>
        <dbReference type="ARBA" id="ARBA00023015"/>
    </source>
</evidence>
<keyword evidence="1" id="KW-0489">Methyltransferase</keyword>
<evidence type="ECO:0000256" key="5">
    <source>
        <dbReference type="ARBA" id="ARBA00023163"/>
    </source>
</evidence>
<dbReference type="AlphaFoldDB" id="A0A6A6VXL8"/>
<dbReference type="InterPro" id="IPR041355">
    <property type="entry name" value="Pre-SET_CXC"/>
</dbReference>
<organism evidence="8 9">
    <name type="scientific">Pseudovirgaria hyperparasitica</name>
    <dbReference type="NCBI Taxonomy" id="470096"/>
    <lineage>
        <taxon>Eukaryota</taxon>
        <taxon>Fungi</taxon>
        <taxon>Dikarya</taxon>
        <taxon>Ascomycota</taxon>
        <taxon>Pezizomycotina</taxon>
        <taxon>Dothideomycetes</taxon>
        <taxon>Dothideomycetes incertae sedis</taxon>
        <taxon>Acrospermales</taxon>
        <taxon>Acrospermaceae</taxon>
        <taxon>Pseudovirgaria</taxon>
    </lineage>
</organism>
<dbReference type="InterPro" id="IPR046341">
    <property type="entry name" value="SET_dom_sf"/>
</dbReference>
<dbReference type="Gene3D" id="2.170.270.10">
    <property type="entry name" value="SET domain"/>
    <property type="match status" value="1"/>
</dbReference>
<dbReference type="PANTHER" id="PTHR45747:SF4">
    <property type="entry name" value="HISTONE-LYSINE N-METHYLTRANSFERASE E(Z)"/>
    <property type="match status" value="1"/>
</dbReference>
<dbReference type="Pfam" id="PF21509">
    <property type="entry name" value="Ezh2-like__CXC_fung"/>
    <property type="match status" value="1"/>
</dbReference>
<dbReference type="InterPro" id="IPR048360">
    <property type="entry name" value="Ezh2_CXC_fung"/>
</dbReference>
<proteinExistence type="predicted"/>
<name>A0A6A6VXL8_9PEZI</name>
<evidence type="ECO:0000313" key="8">
    <source>
        <dbReference type="EMBL" id="KAF2754973.1"/>
    </source>
</evidence>
<dbReference type="GO" id="GO:0003682">
    <property type="term" value="F:chromatin binding"/>
    <property type="evidence" value="ECO:0007669"/>
    <property type="project" value="TreeGrafter"/>
</dbReference>
<evidence type="ECO:0000259" key="7">
    <source>
        <dbReference type="PROSITE" id="PS51633"/>
    </source>
</evidence>
<keyword evidence="2" id="KW-0808">Transferase</keyword>
<dbReference type="GO" id="GO:0032259">
    <property type="term" value="P:methylation"/>
    <property type="evidence" value="ECO:0007669"/>
    <property type="project" value="UniProtKB-KW"/>
</dbReference>
<keyword evidence="4" id="KW-0805">Transcription regulation</keyword>
<reference evidence="8" key="1">
    <citation type="journal article" date="2020" name="Stud. Mycol.">
        <title>101 Dothideomycetes genomes: a test case for predicting lifestyles and emergence of pathogens.</title>
        <authorList>
            <person name="Haridas S."/>
            <person name="Albert R."/>
            <person name="Binder M."/>
            <person name="Bloem J."/>
            <person name="Labutti K."/>
            <person name="Salamov A."/>
            <person name="Andreopoulos B."/>
            <person name="Baker S."/>
            <person name="Barry K."/>
            <person name="Bills G."/>
            <person name="Bluhm B."/>
            <person name="Cannon C."/>
            <person name="Castanera R."/>
            <person name="Culley D."/>
            <person name="Daum C."/>
            <person name="Ezra D."/>
            <person name="Gonzalez J."/>
            <person name="Henrissat B."/>
            <person name="Kuo A."/>
            <person name="Liang C."/>
            <person name="Lipzen A."/>
            <person name="Lutzoni F."/>
            <person name="Magnuson J."/>
            <person name="Mondo S."/>
            <person name="Nolan M."/>
            <person name="Ohm R."/>
            <person name="Pangilinan J."/>
            <person name="Park H.-J."/>
            <person name="Ramirez L."/>
            <person name="Alfaro M."/>
            <person name="Sun H."/>
            <person name="Tritt A."/>
            <person name="Yoshinaga Y."/>
            <person name="Zwiers L.-H."/>
            <person name="Turgeon B."/>
            <person name="Goodwin S."/>
            <person name="Spatafora J."/>
            <person name="Crous P."/>
            <person name="Grigoriev I."/>
        </authorList>
    </citation>
    <scope>NUCLEOTIDE SEQUENCE</scope>
    <source>
        <strain evidence="8">CBS 121739</strain>
    </source>
</reference>
<dbReference type="Pfam" id="PF00856">
    <property type="entry name" value="SET"/>
    <property type="match status" value="1"/>
</dbReference>
<evidence type="ECO:0000256" key="3">
    <source>
        <dbReference type="ARBA" id="ARBA00022691"/>
    </source>
</evidence>
<dbReference type="GO" id="GO:0031507">
    <property type="term" value="P:heterochromatin formation"/>
    <property type="evidence" value="ECO:0007669"/>
    <property type="project" value="TreeGrafter"/>
</dbReference>
<accession>A0A6A6VXL8</accession>
<feature type="domain" description="CXC" evidence="7">
    <location>
        <begin position="7"/>
        <end position="121"/>
    </location>
</feature>
<evidence type="ECO:0000256" key="2">
    <source>
        <dbReference type="ARBA" id="ARBA00022679"/>
    </source>
</evidence>
<dbReference type="Proteomes" id="UP000799437">
    <property type="component" value="Unassembled WGS sequence"/>
</dbReference>
<evidence type="ECO:0000256" key="6">
    <source>
        <dbReference type="ARBA" id="ARBA00048568"/>
    </source>
</evidence>
<protein>
    <submittedName>
        <fullName evidence="8">SET domain-containing protein</fullName>
    </submittedName>
</protein>
<dbReference type="SUPFAM" id="SSF82199">
    <property type="entry name" value="SET domain"/>
    <property type="match status" value="1"/>
</dbReference>
<keyword evidence="5" id="KW-0804">Transcription</keyword>